<evidence type="ECO:0000313" key="1">
    <source>
        <dbReference type="EMBL" id="KAK7462304.1"/>
    </source>
</evidence>
<comment type="caution">
    <text evidence="1">The sequence shown here is derived from an EMBL/GenBank/DDBJ whole genome shotgun (WGS) entry which is preliminary data.</text>
</comment>
<proteinExistence type="predicted"/>
<dbReference type="EMBL" id="JBANRG010000011">
    <property type="protein sequence ID" value="KAK7462304.1"/>
    <property type="molecule type" value="Genomic_DNA"/>
</dbReference>
<sequence length="168" mass="19188">MPMHHIPSTDDSVILARWEAVAEQENLDPNTGYYWSRRKKFLSAELRREFSQAFGVDVESLEGWKRLCIAVRGNGFPVKDLTSIEKCKGALRGRFVNIFDLVDAGIEKRSVPADLVFREIDELREYTKDTDKVFPREDAKLVPLLAHFLITLGAVQRGRRRGQLVITG</sequence>
<dbReference type="Proteomes" id="UP001498398">
    <property type="component" value="Unassembled WGS sequence"/>
</dbReference>
<accession>A0ABR1JPX5</accession>
<name>A0ABR1JPX5_9AGAR</name>
<protein>
    <submittedName>
        <fullName evidence="1">Uncharacterized protein</fullName>
    </submittedName>
</protein>
<keyword evidence="2" id="KW-1185">Reference proteome</keyword>
<dbReference type="PANTHER" id="PTHR38846">
    <property type="entry name" value="C3H1-TYPE DOMAIN-CONTAINING PROTEIN"/>
    <property type="match status" value="1"/>
</dbReference>
<organism evidence="1 2">
    <name type="scientific">Marasmiellus scandens</name>
    <dbReference type="NCBI Taxonomy" id="2682957"/>
    <lineage>
        <taxon>Eukaryota</taxon>
        <taxon>Fungi</taxon>
        <taxon>Dikarya</taxon>
        <taxon>Basidiomycota</taxon>
        <taxon>Agaricomycotina</taxon>
        <taxon>Agaricomycetes</taxon>
        <taxon>Agaricomycetidae</taxon>
        <taxon>Agaricales</taxon>
        <taxon>Marasmiineae</taxon>
        <taxon>Omphalotaceae</taxon>
        <taxon>Marasmiellus</taxon>
    </lineage>
</organism>
<dbReference type="PANTHER" id="PTHR38846:SF1">
    <property type="entry name" value="C3H1-TYPE DOMAIN-CONTAINING PROTEIN"/>
    <property type="match status" value="1"/>
</dbReference>
<reference evidence="1 2" key="1">
    <citation type="submission" date="2024-01" db="EMBL/GenBank/DDBJ databases">
        <title>A draft genome for the cacao thread blight pathogen Marasmiellus scandens.</title>
        <authorList>
            <person name="Baruah I.K."/>
            <person name="Leung J."/>
            <person name="Bukari Y."/>
            <person name="Amoako-Attah I."/>
            <person name="Meinhardt L.W."/>
            <person name="Bailey B.A."/>
            <person name="Cohen S.P."/>
        </authorList>
    </citation>
    <scope>NUCLEOTIDE SEQUENCE [LARGE SCALE GENOMIC DNA]</scope>
    <source>
        <strain evidence="1 2">GH-19</strain>
    </source>
</reference>
<evidence type="ECO:0000313" key="2">
    <source>
        <dbReference type="Proteomes" id="UP001498398"/>
    </source>
</evidence>
<gene>
    <name evidence="1" type="ORF">VKT23_007905</name>
</gene>